<feature type="domain" description="CAAX prenyl protease 2/Lysostaphin resistance protein A-like" evidence="2">
    <location>
        <begin position="123"/>
        <end position="214"/>
    </location>
</feature>
<dbReference type="STRING" id="1189325.SAMN04488119_102408"/>
<dbReference type="Pfam" id="PF02517">
    <property type="entry name" value="Rce1-like"/>
    <property type="match status" value="1"/>
</dbReference>
<evidence type="ECO:0000256" key="1">
    <source>
        <dbReference type="SAM" id="Phobius"/>
    </source>
</evidence>
<feature type="transmembrane region" description="Helical" evidence="1">
    <location>
        <begin position="26"/>
        <end position="45"/>
    </location>
</feature>
<keyword evidence="3" id="KW-0378">Hydrolase</keyword>
<protein>
    <submittedName>
        <fullName evidence="3">CAAX protease self-immunity</fullName>
    </submittedName>
</protein>
<evidence type="ECO:0000313" key="4">
    <source>
        <dbReference type="Proteomes" id="UP000184066"/>
    </source>
</evidence>
<dbReference type="InterPro" id="IPR003675">
    <property type="entry name" value="Rce1/LyrA-like_dom"/>
</dbReference>
<feature type="transmembrane region" description="Helical" evidence="1">
    <location>
        <begin position="178"/>
        <end position="198"/>
    </location>
</feature>
<keyword evidence="1" id="KW-0472">Membrane</keyword>
<dbReference type="GO" id="GO:0080120">
    <property type="term" value="P:CAAX-box protein maturation"/>
    <property type="evidence" value="ECO:0007669"/>
    <property type="project" value="UniProtKB-ARBA"/>
</dbReference>
<reference evidence="3 4" key="1">
    <citation type="submission" date="2016-12" db="EMBL/GenBank/DDBJ databases">
        <authorList>
            <person name="Song W.-J."/>
            <person name="Kurnit D.M."/>
        </authorList>
    </citation>
    <scope>NUCLEOTIDE SEQUENCE [LARGE SCALE GENOMIC DNA]</scope>
    <source>
        <strain evidence="3 4">CGMCC 1.10808</strain>
    </source>
</reference>
<keyword evidence="4" id="KW-1185">Reference proteome</keyword>
<name>A0A1M7RTX0_9RHOB</name>
<dbReference type="EMBL" id="FRDL01000001">
    <property type="protein sequence ID" value="SHN49482.1"/>
    <property type="molecule type" value="Genomic_DNA"/>
</dbReference>
<evidence type="ECO:0000259" key="2">
    <source>
        <dbReference type="Pfam" id="PF02517"/>
    </source>
</evidence>
<feature type="transmembrane region" description="Helical" evidence="1">
    <location>
        <begin position="205"/>
        <end position="228"/>
    </location>
</feature>
<dbReference type="Proteomes" id="UP000184066">
    <property type="component" value="Unassembled WGS sequence"/>
</dbReference>
<organism evidence="3 4">
    <name type="scientific">Oceanicella actignis</name>
    <dbReference type="NCBI Taxonomy" id="1189325"/>
    <lineage>
        <taxon>Bacteria</taxon>
        <taxon>Pseudomonadati</taxon>
        <taxon>Pseudomonadota</taxon>
        <taxon>Alphaproteobacteria</taxon>
        <taxon>Rhodobacterales</taxon>
        <taxon>Paracoccaceae</taxon>
        <taxon>Oceanicella</taxon>
    </lineage>
</organism>
<dbReference type="GO" id="GO:0006508">
    <property type="term" value="P:proteolysis"/>
    <property type="evidence" value="ECO:0007669"/>
    <property type="project" value="UniProtKB-KW"/>
</dbReference>
<proteinExistence type="predicted"/>
<keyword evidence="1" id="KW-0812">Transmembrane</keyword>
<feature type="transmembrane region" description="Helical" evidence="1">
    <location>
        <begin position="51"/>
        <end position="68"/>
    </location>
</feature>
<feature type="transmembrane region" description="Helical" evidence="1">
    <location>
        <begin position="121"/>
        <end position="139"/>
    </location>
</feature>
<accession>A0A1M7RTX0</accession>
<dbReference type="AlphaFoldDB" id="A0A1M7RTX0"/>
<dbReference type="RefSeq" id="WP_245728451.1">
    <property type="nucleotide sequence ID" value="NZ_FOHL01000002.1"/>
</dbReference>
<keyword evidence="3" id="KW-0645">Protease</keyword>
<keyword evidence="1" id="KW-1133">Transmembrane helix</keyword>
<gene>
    <name evidence="3" type="ORF">SAMN05216200_101110</name>
</gene>
<evidence type="ECO:0000313" key="3">
    <source>
        <dbReference type="EMBL" id="SHN49482.1"/>
    </source>
</evidence>
<dbReference type="GO" id="GO:0004175">
    <property type="term" value="F:endopeptidase activity"/>
    <property type="evidence" value="ECO:0007669"/>
    <property type="project" value="UniProtKB-ARBA"/>
</dbReference>
<feature type="transmembrane region" description="Helical" evidence="1">
    <location>
        <begin position="151"/>
        <end position="172"/>
    </location>
</feature>
<sequence length="245" mass="26765">MTDAVQRPAPGPARHVSRPARRIARLVLWAEFLTLYLAAPLFMALAAPPQWIWPLLAGATALGVALLFRTPGFSWRELARAPDQGDWAWAAAFALGTLALAAGLCAWINPDALFGLARERPQLMVMILLFYPFLSALPQELFFRALFFRRYGALLGAPTRPAAMLANAALFALAHLFYWNWVAVGFTFVGGLVFAWAYAHRRSFLLAWALHAAAGGMVFLSGLGVYFYHGAIGAPAVAAQSVHLR</sequence>
<feature type="transmembrane region" description="Helical" evidence="1">
    <location>
        <begin position="88"/>
        <end position="109"/>
    </location>
</feature>